<protein>
    <submittedName>
        <fullName evidence="8">LppA family lipoprotein</fullName>
    </submittedName>
</protein>
<evidence type="ECO:0000256" key="2">
    <source>
        <dbReference type="ARBA" id="ARBA00022475"/>
    </source>
</evidence>
<organism evidence="8 9">
    <name type="scientific">Sanguibacter biliveldensis</name>
    <dbReference type="NCBI Taxonomy" id="3030830"/>
    <lineage>
        <taxon>Bacteria</taxon>
        <taxon>Bacillati</taxon>
        <taxon>Actinomycetota</taxon>
        <taxon>Actinomycetes</taxon>
        <taxon>Micrococcales</taxon>
        <taxon>Sanguibacteraceae</taxon>
        <taxon>Sanguibacter</taxon>
    </lineage>
</organism>
<dbReference type="RefSeq" id="WP_319155660.1">
    <property type="nucleotide sequence ID" value="NZ_CP138359.1"/>
</dbReference>
<keyword evidence="3 7" id="KW-0732">Signal</keyword>
<dbReference type="Gene3D" id="3.30.2030.20">
    <property type="match status" value="1"/>
</dbReference>
<dbReference type="InterPro" id="IPR032018">
    <property type="entry name" value="LppA/LppB/LprP"/>
</dbReference>
<evidence type="ECO:0000256" key="1">
    <source>
        <dbReference type="ARBA" id="ARBA00004193"/>
    </source>
</evidence>
<evidence type="ECO:0000256" key="7">
    <source>
        <dbReference type="SAM" id="SignalP"/>
    </source>
</evidence>
<dbReference type="EMBL" id="CP138359">
    <property type="protein sequence ID" value="WPF81307.1"/>
    <property type="molecule type" value="Genomic_DNA"/>
</dbReference>
<sequence>MARRVGLISLFALACASLTGCADERGTLPAQQYTDEATTLAAIDELMAQPSAEAAQATFDELGDEIRIALDDEFGAFTWDVESSFGSGSVCGGRYDMLEGQAVYVSARAQDQIIDGDDWARAVDVVSDVVAASGYDDEFVVSDESSSRQIEFYGDRDSVVRLYSHTSLGVAIDSGCYLTQVGRDAVEQFGVPDPDYWRLLYPDSTAIPTER</sequence>
<dbReference type="KEGG" id="sbil:SANBI_002596"/>
<dbReference type="Proteomes" id="UP001304340">
    <property type="component" value="Chromosome"/>
</dbReference>
<accession>A0AAF0Z552</accession>
<evidence type="ECO:0000256" key="4">
    <source>
        <dbReference type="ARBA" id="ARBA00023136"/>
    </source>
</evidence>
<dbReference type="PROSITE" id="PS51257">
    <property type="entry name" value="PROKAR_LIPOPROTEIN"/>
    <property type="match status" value="1"/>
</dbReference>
<keyword evidence="6 8" id="KW-0449">Lipoprotein</keyword>
<proteinExistence type="predicted"/>
<dbReference type="Pfam" id="PF16708">
    <property type="entry name" value="LppA"/>
    <property type="match status" value="1"/>
</dbReference>
<keyword evidence="5" id="KW-0564">Palmitate</keyword>
<evidence type="ECO:0000313" key="8">
    <source>
        <dbReference type="EMBL" id="WPF81307.1"/>
    </source>
</evidence>
<evidence type="ECO:0000256" key="6">
    <source>
        <dbReference type="ARBA" id="ARBA00023288"/>
    </source>
</evidence>
<gene>
    <name evidence="8" type="ORF">SANBI_002596</name>
</gene>
<feature type="signal peptide" evidence="7">
    <location>
        <begin position="1"/>
        <end position="22"/>
    </location>
</feature>
<comment type="subcellular location">
    <subcellularLocation>
        <location evidence="1">Cell membrane</location>
        <topology evidence="1">Lipid-anchor</topology>
    </subcellularLocation>
</comment>
<keyword evidence="2" id="KW-1003">Cell membrane</keyword>
<dbReference type="AlphaFoldDB" id="A0AAF0Z552"/>
<keyword evidence="9" id="KW-1185">Reference proteome</keyword>
<reference evidence="9" key="1">
    <citation type="submission" date="2023-11" db="EMBL/GenBank/DDBJ databases">
        <authorList>
            <person name="Helweg L.P."/>
            <person name="Kiel A."/>
            <person name="Hitz F."/>
            <person name="Ruckert-Reed C."/>
            <person name="Busche T."/>
            <person name="Kaltschmidt B."/>
            <person name="Kaltschmidt C."/>
        </authorList>
    </citation>
    <scope>NUCLEOTIDE SEQUENCE [LARGE SCALE GENOMIC DNA]</scope>
    <source>
        <strain evidence="9">4.1</strain>
    </source>
</reference>
<evidence type="ECO:0000256" key="5">
    <source>
        <dbReference type="ARBA" id="ARBA00023139"/>
    </source>
</evidence>
<evidence type="ECO:0000313" key="9">
    <source>
        <dbReference type="Proteomes" id="UP001304340"/>
    </source>
</evidence>
<feature type="chain" id="PRO_5041925658" evidence="7">
    <location>
        <begin position="23"/>
        <end position="211"/>
    </location>
</feature>
<dbReference type="GO" id="GO:0005886">
    <property type="term" value="C:plasma membrane"/>
    <property type="evidence" value="ECO:0007669"/>
    <property type="project" value="UniProtKB-SubCell"/>
</dbReference>
<keyword evidence="4" id="KW-0472">Membrane</keyword>
<evidence type="ECO:0000256" key="3">
    <source>
        <dbReference type="ARBA" id="ARBA00022729"/>
    </source>
</evidence>
<name>A0AAF0Z552_9MICO</name>